<evidence type="ECO:0000256" key="10">
    <source>
        <dbReference type="ARBA" id="ARBA00023296"/>
    </source>
</evidence>
<evidence type="ECO:0000256" key="6">
    <source>
        <dbReference type="ARBA" id="ARBA00022844"/>
    </source>
</evidence>
<keyword evidence="7" id="KW-0118">Viral capsid assembly</keyword>
<keyword evidence="9" id="KW-0231">Viral genome packaging</keyword>
<name>A0A3S9U8B3_9CAUD</name>
<evidence type="ECO:0000256" key="1">
    <source>
        <dbReference type="ARBA" id="ARBA00003421"/>
    </source>
</evidence>
<dbReference type="EMBL" id="MK203850">
    <property type="protein sequence ID" value="AZS06555.1"/>
    <property type="molecule type" value="Genomic_DNA"/>
</dbReference>
<keyword evidence="5" id="KW-1188">Viral release from host cell</keyword>
<keyword evidence="3" id="KW-1244">Viral short tail ejection system</keyword>
<dbReference type="GO" id="GO:0044423">
    <property type="term" value="C:virion component"/>
    <property type="evidence" value="ECO:0007669"/>
    <property type="project" value="UniProtKB-KW"/>
</dbReference>
<dbReference type="Proteomes" id="UP000286786">
    <property type="component" value="Genome"/>
</dbReference>
<dbReference type="KEGG" id="vg:77944195"/>
<evidence type="ECO:0000256" key="3">
    <source>
        <dbReference type="ARBA" id="ARBA00022470"/>
    </source>
</evidence>
<keyword evidence="6" id="KW-0946">Virion</keyword>
<dbReference type="GO" id="GO:0099002">
    <property type="term" value="P:symbiont genome ejection through host cell envelope, short tail mechanism"/>
    <property type="evidence" value="ECO:0007669"/>
    <property type="project" value="UniProtKB-KW"/>
</dbReference>
<feature type="compositionally biased region" description="Low complexity" evidence="11">
    <location>
        <begin position="503"/>
        <end position="517"/>
    </location>
</feature>
<organism evidence="12 13">
    <name type="scientific">Alteromonas phage ZP6</name>
    <dbReference type="NCBI Taxonomy" id="2492447"/>
    <lineage>
        <taxon>Viruses</taxon>
        <taxon>Duplodnaviria</taxon>
        <taxon>Heunggongvirae</taxon>
        <taxon>Uroviricota</taxon>
        <taxon>Caudoviricetes</taxon>
        <taxon>Mareflavirus</taxon>
        <taxon>Mareflavirus ZP6</taxon>
    </lineage>
</organism>
<evidence type="ECO:0000256" key="11">
    <source>
        <dbReference type="SAM" id="MobiDB-lite"/>
    </source>
</evidence>
<comment type="function">
    <text evidence="1">Forms the portal vertex of the capsid. This portal plays critical roles in head assembly, genome packaging, neck/tail attachment, and genome ejection. The portal protein multimerizes as a single ring-shaped homododecamer arranged around a central channel.</text>
</comment>
<evidence type="ECO:0000313" key="12">
    <source>
        <dbReference type="EMBL" id="AZS06555.1"/>
    </source>
</evidence>
<evidence type="ECO:0000256" key="8">
    <source>
        <dbReference type="ARBA" id="ARBA00023009"/>
    </source>
</evidence>
<evidence type="ECO:0000256" key="2">
    <source>
        <dbReference type="ARBA" id="ARBA00004328"/>
    </source>
</evidence>
<reference evidence="12 13" key="1">
    <citation type="submission" date="2018-11" db="EMBL/GenBank/DDBJ databases">
        <title>Isolation and Complete Genome Sequence of a Novel Alteromonas Phage ZP6.</title>
        <authorList>
            <person name="Han J."/>
        </authorList>
    </citation>
    <scope>NUCLEOTIDE SEQUENCE [LARGE SCALE GENOMIC DNA]</scope>
</reference>
<accession>A0A3S9U8B3</accession>
<feature type="region of interest" description="Disordered" evidence="11">
    <location>
        <begin position="496"/>
        <end position="534"/>
    </location>
</feature>
<proteinExistence type="predicted"/>
<keyword evidence="8" id="KW-1171">Viral genome ejection through host cell envelope</keyword>
<evidence type="ECO:0000256" key="5">
    <source>
        <dbReference type="ARBA" id="ARBA00022612"/>
    </source>
</evidence>
<comment type="subcellular location">
    <subcellularLocation>
        <location evidence="2">Virion</location>
    </subcellularLocation>
</comment>
<evidence type="ECO:0000313" key="13">
    <source>
        <dbReference type="Proteomes" id="UP000286786"/>
    </source>
</evidence>
<keyword evidence="10" id="KW-1160">Virus entry into host cell</keyword>
<keyword evidence="4" id="KW-1162">Viral penetration into host cytoplasm</keyword>
<dbReference type="InterPro" id="IPR020991">
    <property type="entry name" value="Connector_podovirus"/>
</dbReference>
<dbReference type="GeneID" id="77944195"/>
<dbReference type="Pfam" id="PF12236">
    <property type="entry name" value="Head-tail_con"/>
    <property type="match status" value="1"/>
</dbReference>
<evidence type="ECO:0000256" key="7">
    <source>
        <dbReference type="ARBA" id="ARBA00022950"/>
    </source>
</evidence>
<sequence length="534" mass="60665">MTPEAIIKRVSQLESDRQNVENKWEQIGTYVVPHRGEFYKDNNSENEVDWTNPELFDSTAVRACTILASSIHGALTNPSVRWFDLRFRDDQLNKNTDAASWLNKAAQTMYFAIQDSNFNLEIGETYTDICSFGSSFPSLEQEGKGAETSLVFGTIPLNECFFEEDHKGNVKCFYRKLEWTVSQIESKFKELPDSLKEKDSTDKVNLIYCIYQRDNYSEATSSVAETRRRYGYKYIMCNTKEVIGKEGGYYEMPVWIARWRKAADSRWGYSPAMISMPDIRTLNKLVEIILTAAEKAIDPPMKATERGLMSDLDLSAGGLTMVRDMEGLMPLESRARFDVSQLQREQLMSSIRECFHVDELQLKNSPAMTATEVQVRYELMQRMLGPTVGRLQSDVLGPMLQRVFNILYREGLLPDMPDGVDSSVDIQYTGPLARAQKSDLAMSTERWLQGVAQLSEMFPEARMYPDLDYIIREQGDNLNLPPQYIRSKDVIEQEKKAQQESFAEQQQLGAAQQTGQAMEAIGKGAQAMGGSNGQ</sequence>
<protein>
    <submittedName>
        <fullName evidence="12">Putative portal protein</fullName>
    </submittedName>
</protein>
<keyword evidence="13" id="KW-1185">Reference proteome</keyword>
<evidence type="ECO:0000256" key="4">
    <source>
        <dbReference type="ARBA" id="ARBA00022595"/>
    </source>
</evidence>
<dbReference type="RefSeq" id="YP_010668054.1">
    <property type="nucleotide sequence ID" value="NC_070953.1"/>
</dbReference>
<evidence type="ECO:0000256" key="9">
    <source>
        <dbReference type="ARBA" id="ARBA00023219"/>
    </source>
</evidence>